<reference evidence="3" key="4">
    <citation type="submission" date="2023-01" db="EMBL/GenBank/DDBJ databases">
        <title>Draft genome sequence of Gluconobacter cerinus strain NBRC 3267.</title>
        <authorList>
            <person name="Sun Q."/>
            <person name="Mori K."/>
        </authorList>
    </citation>
    <scope>NUCLEOTIDE SEQUENCE</scope>
    <source>
        <strain evidence="3">NBRC 3267</strain>
    </source>
</reference>
<keyword evidence="2" id="KW-0472">Membrane</keyword>
<dbReference type="EMBL" id="BSNU01000003">
    <property type="protein sequence ID" value="GLQ63221.1"/>
    <property type="molecule type" value="Genomic_DNA"/>
</dbReference>
<gene>
    <name evidence="4" type="ORF">A0123_02852</name>
    <name evidence="3" type="ORF">GCM10007867_20660</name>
</gene>
<organism evidence="4 5">
    <name type="scientific">Gluconobacter cerinus</name>
    <dbReference type="NCBI Taxonomy" id="38307"/>
    <lineage>
        <taxon>Bacteria</taxon>
        <taxon>Pseudomonadati</taxon>
        <taxon>Pseudomonadota</taxon>
        <taxon>Alphaproteobacteria</taxon>
        <taxon>Acetobacterales</taxon>
        <taxon>Acetobacteraceae</taxon>
        <taxon>Gluconobacter</taxon>
    </lineage>
</organism>
<keyword evidence="6" id="KW-1185">Reference proteome</keyword>
<reference evidence="6" key="3">
    <citation type="journal article" date="2019" name="Int. J. Syst. Evol. Microbiol.">
        <title>The Global Catalogue of Microorganisms (GCM) 10K type strain sequencing project: providing services to taxonomists for standard genome sequencing and annotation.</title>
        <authorList>
            <consortium name="The Broad Institute Genomics Platform"/>
            <consortium name="The Broad Institute Genome Sequencing Center for Infectious Disease"/>
            <person name="Wu L."/>
            <person name="Ma J."/>
        </authorList>
    </citation>
    <scope>NUCLEOTIDE SEQUENCE [LARGE SCALE GENOMIC DNA]</scope>
    <source>
        <strain evidence="6">NBRC 3267</strain>
    </source>
</reference>
<evidence type="ECO:0000256" key="1">
    <source>
        <dbReference type="SAM" id="MobiDB-lite"/>
    </source>
</evidence>
<dbReference type="Proteomes" id="UP001156614">
    <property type="component" value="Unassembled WGS sequence"/>
</dbReference>
<keyword evidence="2" id="KW-1133">Transmembrane helix</keyword>
<name>A0A1B6VI46_9PROT</name>
<evidence type="ECO:0000313" key="6">
    <source>
        <dbReference type="Proteomes" id="UP001156614"/>
    </source>
</evidence>
<evidence type="ECO:0000313" key="3">
    <source>
        <dbReference type="EMBL" id="GLQ63221.1"/>
    </source>
</evidence>
<feature type="compositionally biased region" description="Basic and acidic residues" evidence="1">
    <location>
        <begin position="83"/>
        <end position="92"/>
    </location>
</feature>
<feature type="transmembrane region" description="Helical" evidence="2">
    <location>
        <begin position="21"/>
        <end position="40"/>
    </location>
</feature>
<evidence type="ECO:0000313" key="5">
    <source>
        <dbReference type="Proteomes" id="UP000077786"/>
    </source>
</evidence>
<proteinExistence type="predicted"/>
<comment type="caution">
    <text evidence="4">The sequence shown here is derived from an EMBL/GenBank/DDBJ whole genome shotgun (WGS) entry which is preliminary data.</text>
</comment>
<keyword evidence="2" id="KW-0812">Transmembrane</keyword>
<dbReference type="RefSeq" id="WP_215749873.1">
    <property type="nucleotide sequence ID" value="NZ_BSNU01000003.1"/>
</dbReference>
<feature type="region of interest" description="Disordered" evidence="1">
    <location>
        <begin position="73"/>
        <end position="92"/>
    </location>
</feature>
<reference evidence="3" key="1">
    <citation type="journal article" date="2014" name="Int. J. Syst. Evol. Microbiol.">
        <title>Complete genome sequence of Corynebacterium casei LMG S-19264T (=DSM 44701T), isolated from a smear-ripened cheese.</title>
        <authorList>
            <consortium name="US DOE Joint Genome Institute (JGI-PGF)"/>
            <person name="Walter F."/>
            <person name="Albersmeier A."/>
            <person name="Kalinowski J."/>
            <person name="Ruckert C."/>
        </authorList>
    </citation>
    <scope>NUCLEOTIDE SEQUENCE</scope>
    <source>
        <strain evidence="3">NBRC 3267</strain>
    </source>
</reference>
<evidence type="ECO:0000313" key="4">
    <source>
        <dbReference type="EMBL" id="OAJ66718.1"/>
    </source>
</evidence>
<sequence length="92" mass="9879">MDISGFDLSGLLADIPARYELWVALLIIGCKLITVFLPPPQNTSRFGGIYRVITLLGLNFGWAANRLERQVGKVTSASGSGESVKKDASPKA</sequence>
<accession>A0A1B6VI46</accession>
<dbReference type="AlphaFoldDB" id="A0A1B6VI46"/>
<dbReference type="PATRIC" id="fig|38307.3.peg.2975"/>
<dbReference type="EMBL" id="LUTU01000014">
    <property type="protein sequence ID" value="OAJ66718.1"/>
    <property type="molecule type" value="Genomic_DNA"/>
</dbReference>
<reference evidence="4 5" key="2">
    <citation type="submission" date="2016-03" db="EMBL/GenBank/DDBJ databases">
        <title>Draft genome sequence of Gluconobacter cerinus strain CECT 9110.</title>
        <authorList>
            <person name="Sainz F."/>
            <person name="Mas A."/>
            <person name="Torija M.J."/>
        </authorList>
    </citation>
    <scope>NUCLEOTIDE SEQUENCE [LARGE SCALE GENOMIC DNA]</scope>
    <source>
        <strain evidence="4 5">CECT 9110</strain>
    </source>
</reference>
<protein>
    <submittedName>
        <fullName evidence="4">Uncharacterized protein</fullName>
    </submittedName>
</protein>
<evidence type="ECO:0000256" key="2">
    <source>
        <dbReference type="SAM" id="Phobius"/>
    </source>
</evidence>
<dbReference type="Proteomes" id="UP000077786">
    <property type="component" value="Unassembled WGS sequence"/>
</dbReference>